<dbReference type="Proteomes" id="UP000542973">
    <property type="component" value="Unassembled WGS sequence"/>
</dbReference>
<organism evidence="1 2">
    <name type="scientific">Cupriavidus gilardii</name>
    <dbReference type="NCBI Taxonomy" id="82541"/>
    <lineage>
        <taxon>Bacteria</taxon>
        <taxon>Pseudomonadati</taxon>
        <taxon>Pseudomonadota</taxon>
        <taxon>Betaproteobacteria</taxon>
        <taxon>Burkholderiales</taxon>
        <taxon>Burkholderiaceae</taxon>
        <taxon>Cupriavidus</taxon>
    </lineage>
</organism>
<evidence type="ECO:0000313" key="2">
    <source>
        <dbReference type="Proteomes" id="UP000542973"/>
    </source>
</evidence>
<gene>
    <name evidence="1" type="ORF">HLB16_25910</name>
</gene>
<sequence>MVTRTNTVHRRASIIFDQMKSASEYAPSDAERSKFLESDDNPYLQLLNKLYAEDFALARLMDSADLVVHAEGPAARDPSPQLRAVNWLCQGVDRNLRSLATAALNLSGPDAKRLSRKVDLRLTGFAPGSLYAGFAVNRPEKQLAGLPDVSEDDAYLAITEAIHSLPQVPRFVRDEYFSEEIRDVIPDPAMRDASIVTAYNLAPTGKIGIHTLEIAAPRQSSTTLSQRERVVLKDVARRPVLNKIHRASFIGEMRGVDLDTNRFHLRNIPDIGTVRCISPLSAEASRYLLGRTVKVTGEYESDASGRPRLMRVFEVEEVDMPVQHHIEDLL</sequence>
<proteinExistence type="predicted"/>
<reference evidence="1 2" key="1">
    <citation type="submission" date="2020-05" db="EMBL/GenBank/DDBJ databases">
        <title>MicrobeNet Type strains.</title>
        <authorList>
            <person name="Nicholson A.C."/>
        </authorList>
    </citation>
    <scope>NUCLEOTIDE SEQUENCE [LARGE SCALE GENOMIC DNA]</scope>
    <source>
        <strain evidence="1 2">ATCC 700815</strain>
    </source>
</reference>
<dbReference type="RefSeq" id="WP_151023572.1">
    <property type="nucleotide sequence ID" value="NZ_BAAAEB010000034.1"/>
</dbReference>
<name>A0A849BJG5_9BURK</name>
<evidence type="ECO:0000313" key="1">
    <source>
        <dbReference type="EMBL" id="NNH14284.1"/>
    </source>
</evidence>
<dbReference type="AlphaFoldDB" id="A0A849BJG5"/>
<protein>
    <submittedName>
        <fullName evidence="1">Uncharacterized protein</fullName>
    </submittedName>
</protein>
<accession>A0A849BJG5</accession>
<comment type="caution">
    <text evidence="1">The sequence shown here is derived from an EMBL/GenBank/DDBJ whole genome shotgun (WGS) entry which is preliminary data.</text>
</comment>
<dbReference type="EMBL" id="JABEMD010000091">
    <property type="protein sequence ID" value="NNH14284.1"/>
    <property type="molecule type" value="Genomic_DNA"/>
</dbReference>